<evidence type="ECO:0000313" key="4">
    <source>
        <dbReference type="Proteomes" id="UP000611723"/>
    </source>
</evidence>
<protein>
    <recommendedName>
        <fullName evidence="2">LiaF transmembrane domain-containing protein</fullName>
    </recommendedName>
</protein>
<dbReference type="Pfam" id="PF22570">
    <property type="entry name" value="LiaF-TM"/>
    <property type="match status" value="1"/>
</dbReference>
<sequence>MKKNKQNLSNGNVTAGLILLAIGVFMILKRLDIFDASWLLSWPVILIIIGVFSLVRHRFNNGFGMFMILFGSFLLIKKENLLPMEFEPYLIPGGLIALGIYFILVRGIGSGKDTWSSESWSLGSGKNKFDDDNDFINAEALFAGVQRRMLSQNFKGGKISAIFGGADIDLSKAELEDGAILNVEVIFGGMKLIIPPHWEIKADVSNIFAGVEDKRAFPPTGEASNKVLRIIGSVTFGGLEIKSY</sequence>
<dbReference type="PANTHER" id="PTHR40763:SF5">
    <property type="entry name" value="MEMBRANE PROTEIN"/>
    <property type="match status" value="1"/>
</dbReference>
<feature type="transmembrane region" description="Helical" evidence="1">
    <location>
        <begin position="62"/>
        <end position="77"/>
    </location>
</feature>
<keyword evidence="1" id="KW-0472">Membrane</keyword>
<feature type="transmembrane region" description="Helical" evidence="1">
    <location>
        <begin position="37"/>
        <end position="55"/>
    </location>
</feature>
<evidence type="ECO:0000313" key="3">
    <source>
        <dbReference type="EMBL" id="MBK6264843.1"/>
    </source>
</evidence>
<feature type="transmembrane region" description="Helical" evidence="1">
    <location>
        <begin position="12"/>
        <end position="31"/>
    </location>
</feature>
<keyword evidence="4" id="KW-1185">Reference proteome</keyword>
<dbReference type="Proteomes" id="UP000611723">
    <property type="component" value="Unassembled WGS sequence"/>
</dbReference>
<keyword evidence="1" id="KW-0812">Transmembrane</keyword>
<feature type="transmembrane region" description="Helical" evidence="1">
    <location>
        <begin position="89"/>
        <end position="109"/>
    </location>
</feature>
<evidence type="ECO:0000256" key="1">
    <source>
        <dbReference type="SAM" id="Phobius"/>
    </source>
</evidence>
<reference evidence="3" key="1">
    <citation type="submission" date="2021-01" db="EMBL/GenBank/DDBJ databases">
        <title>Marivirga aurantiaca sp. nov., isolated from intertidal surface sediments.</title>
        <authorList>
            <person name="Zhang M."/>
        </authorList>
    </citation>
    <scope>NUCLEOTIDE SEQUENCE</scope>
    <source>
        <strain evidence="3">S37H4</strain>
    </source>
</reference>
<accession>A0A934WXB1</accession>
<comment type="caution">
    <text evidence="3">The sequence shown here is derived from an EMBL/GenBank/DDBJ whole genome shotgun (WGS) entry which is preliminary data.</text>
</comment>
<dbReference type="RefSeq" id="WP_201430509.1">
    <property type="nucleotide sequence ID" value="NZ_JAEQBW010000002.1"/>
</dbReference>
<name>A0A934WXB1_9BACT</name>
<gene>
    <name evidence="3" type="ORF">JKA74_07330</name>
</gene>
<dbReference type="InterPro" id="IPR054331">
    <property type="entry name" value="LiaF_TM"/>
</dbReference>
<evidence type="ECO:0000259" key="2">
    <source>
        <dbReference type="Pfam" id="PF22570"/>
    </source>
</evidence>
<dbReference type="EMBL" id="JAEQBW010000002">
    <property type="protein sequence ID" value="MBK6264843.1"/>
    <property type="molecule type" value="Genomic_DNA"/>
</dbReference>
<feature type="domain" description="LiaF transmembrane" evidence="2">
    <location>
        <begin position="15"/>
        <end position="104"/>
    </location>
</feature>
<keyword evidence="1" id="KW-1133">Transmembrane helix</keyword>
<organism evidence="3 4">
    <name type="scientific">Marivirga aurantiaca</name>
    <dbReference type="NCBI Taxonomy" id="2802615"/>
    <lineage>
        <taxon>Bacteria</taxon>
        <taxon>Pseudomonadati</taxon>
        <taxon>Bacteroidota</taxon>
        <taxon>Cytophagia</taxon>
        <taxon>Cytophagales</taxon>
        <taxon>Marivirgaceae</taxon>
        <taxon>Marivirga</taxon>
    </lineage>
</organism>
<dbReference type="PANTHER" id="PTHR40763">
    <property type="entry name" value="MEMBRANE PROTEIN-RELATED"/>
    <property type="match status" value="1"/>
</dbReference>
<dbReference type="AlphaFoldDB" id="A0A934WXB1"/>
<proteinExistence type="predicted"/>